<protein>
    <submittedName>
        <fullName evidence="2">Alpha/beta hydrolase</fullName>
    </submittedName>
</protein>
<dbReference type="GO" id="GO:0016787">
    <property type="term" value="F:hydrolase activity"/>
    <property type="evidence" value="ECO:0007669"/>
    <property type="project" value="UniProtKB-KW"/>
</dbReference>
<keyword evidence="2" id="KW-0378">Hydrolase</keyword>
<accession>A0A917GTY9</accession>
<proteinExistence type="predicted"/>
<dbReference type="Pfam" id="PF12697">
    <property type="entry name" value="Abhydrolase_6"/>
    <property type="match status" value="1"/>
</dbReference>
<reference evidence="2" key="2">
    <citation type="submission" date="2020-09" db="EMBL/GenBank/DDBJ databases">
        <authorList>
            <person name="Sun Q."/>
            <person name="Zhou Y."/>
        </authorList>
    </citation>
    <scope>NUCLEOTIDE SEQUENCE</scope>
    <source>
        <strain evidence="2">CGMCC 1.12187</strain>
    </source>
</reference>
<evidence type="ECO:0000313" key="2">
    <source>
        <dbReference type="EMBL" id="GGG57277.1"/>
    </source>
</evidence>
<keyword evidence="3" id="KW-1185">Reference proteome</keyword>
<feature type="domain" description="AB hydrolase-1" evidence="1">
    <location>
        <begin position="15"/>
        <end position="229"/>
    </location>
</feature>
<dbReference type="Proteomes" id="UP000638848">
    <property type="component" value="Unassembled WGS sequence"/>
</dbReference>
<gene>
    <name evidence="2" type="ORF">GCM10011374_20130</name>
</gene>
<dbReference type="Gene3D" id="3.40.50.1820">
    <property type="entry name" value="alpha/beta hydrolase"/>
    <property type="match status" value="1"/>
</dbReference>
<evidence type="ECO:0000259" key="1">
    <source>
        <dbReference type="Pfam" id="PF12697"/>
    </source>
</evidence>
<dbReference type="PANTHER" id="PTHR43689:SF8">
    <property type="entry name" value="ALPHA_BETA-HYDROLASES SUPERFAMILY PROTEIN"/>
    <property type="match status" value="1"/>
</dbReference>
<dbReference type="EMBL" id="BMEQ01000009">
    <property type="protein sequence ID" value="GGG57277.1"/>
    <property type="molecule type" value="Genomic_DNA"/>
</dbReference>
<sequence>MELLELGANRSGGPVVLIHGFAASAFSGWVRTGWAAALERGGFRPLGVDLPGHGPGRDGELAGTGREALVARLGELVAGLDGGGPVPLVGHSLGAQLAWAAAARDSGIGPLVLGGIGTRDRLSELGRALEGDPAVSPAARALATALTDRAAHDPGTDAGRRVRAWAEFARRVGADPFDPDAAVPRQPALLFAGAEDAWAEPEELARRRRAVGAPTEVLVVPDRGHVDVLTARAARQGAVAFLRRAAGSRQVDVP</sequence>
<dbReference type="SUPFAM" id="SSF53474">
    <property type="entry name" value="alpha/beta-Hydrolases"/>
    <property type="match status" value="1"/>
</dbReference>
<dbReference type="AlphaFoldDB" id="A0A917GTY9"/>
<organism evidence="2 3">
    <name type="scientific">Kocuria dechangensis</name>
    <dbReference type="NCBI Taxonomy" id="1176249"/>
    <lineage>
        <taxon>Bacteria</taxon>
        <taxon>Bacillati</taxon>
        <taxon>Actinomycetota</taxon>
        <taxon>Actinomycetes</taxon>
        <taxon>Micrococcales</taxon>
        <taxon>Micrococcaceae</taxon>
        <taxon>Kocuria</taxon>
    </lineage>
</organism>
<reference evidence="2" key="1">
    <citation type="journal article" date="2014" name="Int. J. Syst. Evol. Microbiol.">
        <title>Complete genome sequence of Corynebacterium casei LMG S-19264T (=DSM 44701T), isolated from a smear-ripened cheese.</title>
        <authorList>
            <consortium name="US DOE Joint Genome Institute (JGI-PGF)"/>
            <person name="Walter F."/>
            <person name="Albersmeier A."/>
            <person name="Kalinowski J."/>
            <person name="Ruckert C."/>
        </authorList>
    </citation>
    <scope>NUCLEOTIDE SEQUENCE</scope>
    <source>
        <strain evidence="2">CGMCC 1.12187</strain>
    </source>
</reference>
<dbReference type="InterPro" id="IPR029058">
    <property type="entry name" value="AB_hydrolase_fold"/>
</dbReference>
<comment type="caution">
    <text evidence="2">The sequence shown here is derived from an EMBL/GenBank/DDBJ whole genome shotgun (WGS) entry which is preliminary data.</text>
</comment>
<name>A0A917GTY9_9MICC</name>
<evidence type="ECO:0000313" key="3">
    <source>
        <dbReference type="Proteomes" id="UP000638848"/>
    </source>
</evidence>
<dbReference type="InterPro" id="IPR000073">
    <property type="entry name" value="AB_hydrolase_1"/>
</dbReference>
<dbReference type="RefSeq" id="WP_188536792.1">
    <property type="nucleotide sequence ID" value="NZ_BMEQ01000009.1"/>
</dbReference>
<dbReference type="PANTHER" id="PTHR43689">
    <property type="entry name" value="HYDROLASE"/>
    <property type="match status" value="1"/>
</dbReference>